<reference evidence="2 3" key="2">
    <citation type="journal article" date="2019" name="G3 (Bethesda)">
        <title>Hybrid Assembly of the Genome of the Entomopathogenic Nematode Steinernema carpocapsae Identifies the X-Chromosome.</title>
        <authorList>
            <person name="Serra L."/>
            <person name="Macchietto M."/>
            <person name="Macias-Munoz A."/>
            <person name="McGill C.J."/>
            <person name="Rodriguez I.M."/>
            <person name="Rodriguez B."/>
            <person name="Murad R."/>
            <person name="Mortazavi A."/>
        </authorList>
    </citation>
    <scope>NUCLEOTIDE SEQUENCE [LARGE SCALE GENOMIC DNA]</scope>
    <source>
        <strain evidence="2 3">ALL</strain>
    </source>
</reference>
<dbReference type="AlphaFoldDB" id="A0A4U5NVU9"/>
<reference evidence="2 3" key="1">
    <citation type="journal article" date="2015" name="Genome Biol.">
        <title>Comparative genomics of Steinernema reveals deeply conserved gene regulatory networks.</title>
        <authorList>
            <person name="Dillman A.R."/>
            <person name="Macchietto M."/>
            <person name="Porter C.F."/>
            <person name="Rogers A."/>
            <person name="Williams B."/>
            <person name="Antoshechkin I."/>
            <person name="Lee M.M."/>
            <person name="Goodwin Z."/>
            <person name="Lu X."/>
            <person name="Lewis E.E."/>
            <person name="Goodrich-Blair H."/>
            <person name="Stock S.P."/>
            <person name="Adams B.J."/>
            <person name="Sternberg P.W."/>
            <person name="Mortazavi A."/>
        </authorList>
    </citation>
    <scope>NUCLEOTIDE SEQUENCE [LARGE SCALE GENOMIC DNA]</scope>
    <source>
        <strain evidence="2 3">ALL</strain>
    </source>
</reference>
<dbReference type="InterPro" id="IPR054708">
    <property type="entry name" value="MTPAP-like_central"/>
</dbReference>
<dbReference type="PANTHER" id="PTHR12271">
    <property type="entry name" value="POLY A POLYMERASE CID PAP -RELATED"/>
    <property type="match status" value="1"/>
</dbReference>
<dbReference type="Pfam" id="PF22600">
    <property type="entry name" value="MTPAP-like_central"/>
    <property type="match status" value="1"/>
</dbReference>
<keyword evidence="3" id="KW-1185">Reference proteome</keyword>
<dbReference type="Proteomes" id="UP000298663">
    <property type="component" value="Unassembled WGS sequence"/>
</dbReference>
<dbReference type="InterPro" id="IPR043519">
    <property type="entry name" value="NT_sf"/>
</dbReference>
<evidence type="ECO:0000313" key="2">
    <source>
        <dbReference type="EMBL" id="TKR87679.1"/>
    </source>
</evidence>
<dbReference type="OrthoDB" id="434989at2759"/>
<dbReference type="GO" id="GO:1990817">
    <property type="term" value="F:poly(A) RNA polymerase activity"/>
    <property type="evidence" value="ECO:0007669"/>
    <property type="project" value="TreeGrafter"/>
</dbReference>
<dbReference type="EMBL" id="AZBU02000003">
    <property type="protein sequence ID" value="TKR87679.1"/>
    <property type="molecule type" value="Genomic_DNA"/>
</dbReference>
<protein>
    <recommendedName>
        <fullName evidence="1">Poly(A) RNA polymerase mitochondrial-like central palm domain-containing protein</fullName>
    </recommendedName>
</protein>
<gene>
    <name evidence="2" type="ORF">L596_012042</name>
</gene>
<feature type="domain" description="Poly(A) RNA polymerase mitochondrial-like central palm" evidence="1">
    <location>
        <begin position="47"/>
        <end position="185"/>
    </location>
</feature>
<proteinExistence type="predicted"/>
<sequence>MLRRASTRFRWTREFSAAFGTPLPVDEILNKHAPMVKNLSSRVQQLSNKQKEEFTEWRTDVDDTLERLLSCYTEKKFFPAIVGSAMSGLANSKEGSDVDVVLYSSMEQHDIKRSRDSIMSSPSYSKKVLTGARDILKTSSLQYKTLVLLPSARFPILKVQLFRKNKKALVVDLMIDSMPNLRNSLFVQNASRSVDPRVHQLHLWVKQWLQVCGLVGSIQGLFSTYHTALLVIHFLQYIDHPDMKPVLPLMLDHFPRDLSPDTPFSDIYTLGTSPASFDPSSLESPNKMSIGDLIVRFVDFYNRTELSEFELNIPTGKNVRRKDDEFQRIMMIDPYDSRSVCAVEQGVGRLSEACQQTYEMFSAGRGFQVPFSFIRR</sequence>
<evidence type="ECO:0000313" key="3">
    <source>
        <dbReference type="Proteomes" id="UP000298663"/>
    </source>
</evidence>
<dbReference type="SUPFAM" id="SSF81301">
    <property type="entry name" value="Nucleotidyltransferase"/>
    <property type="match status" value="1"/>
</dbReference>
<dbReference type="Gene3D" id="1.10.1410.10">
    <property type="match status" value="1"/>
</dbReference>
<organism evidence="2 3">
    <name type="scientific">Steinernema carpocapsae</name>
    <name type="common">Entomopathogenic nematode</name>
    <dbReference type="NCBI Taxonomy" id="34508"/>
    <lineage>
        <taxon>Eukaryota</taxon>
        <taxon>Metazoa</taxon>
        <taxon>Ecdysozoa</taxon>
        <taxon>Nematoda</taxon>
        <taxon>Chromadorea</taxon>
        <taxon>Rhabditida</taxon>
        <taxon>Tylenchina</taxon>
        <taxon>Panagrolaimomorpha</taxon>
        <taxon>Strongyloidoidea</taxon>
        <taxon>Steinernematidae</taxon>
        <taxon>Steinernema</taxon>
    </lineage>
</organism>
<dbReference type="Gene3D" id="3.30.460.10">
    <property type="entry name" value="Beta Polymerase, domain 2"/>
    <property type="match status" value="1"/>
</dbReference>
<evidence type="ECO:0000259" key="1">
    <source>
        <dbReference type="Pfam" id="PF22600"/>
    </source>
</evidence>
<dbReference type="PANTHER" id="PTHR12271:SF40">
    <property type="entry name" value="POLY(A) RNA POLYMERASE GLD2"/>
    <property type="match status" value="1"/>
</dbReference>
<accession>A0A4U5NVU9</accession>
<dbReference type="SUPFAM" id="SSF81631">
    <property type="entry name" value="PAP/OAS1 substrate-binding domain"/>
    <property type="match status" value="1"/>
</dbReference>
<name>A0A4U5NVU9_STECR</name>
<comment type="caution">
    <text evidence="2">The sequence shown here is derived from an EMBL/GenBank/DDBJ whole genome shotgun (WGS) entry which is preliminary data.</text>
</comment>
<dbReference type="GO" id="GO:0031123">
    <property type="term" value="P:RNA 3'-end processing"/>
    <property type="evidence" value="ECO:0007669"/>
    <property type="project" value="TreeGrafter"/>
</dbReference>